<dbReference type="InterPro" id="IPR013702">
    <property type="entry name" value="FIST_domain_N"/>
</dbReference>
<dbReference type="PANTHER" id="PTHR40252:SF2">
    <property type="entry name" value="BLR0328 PROTEIN"/>
    <property type="match status" value="1"/>
</dbReference>
<dbReference type="SMART" id="SM01204">
    <property type="entry name" value="FIST_C"/>
    <property type="match status" value="1"/>
</dbReference>
<evidence type="ECO:0000259" key="2">
    <source>
        <dbReference type="SMART" id="SM01204"/>
    </source>
</evidence>
<dbReference type="EMBL" id="CP124616">
    <property type="protein sequence ID" value="WGW02851.1"/>
    <property type="molecule type" value="Genomic_DNA"/>
</dbReference>
<sequence length="391" mass="42326">MDGAQNSSAREETGTRAALRVAQVPCDGPDRVGTLAARLGPGPFALVCLFASPDADFARLTRDTHRAFGGADVLACTTAGELGEQGYEDGQIIAVAFPEAYFAVTTLVIEDLDNLNEQALIDRLIQSRMALNQRAPQMPSEFAFLMVDGLSLREEHLTAVLTAGLGPTPLFGGSAGDGENFHATFLSRNGTVRQNAAQVALVRTRCPVQVFSLDHMVPTATRMVVTAADPDRRVVQEINAEPAAKEYARLLGKDPNQLTPFTFAAHPVVVRLGDTHHVRSIQRVDDNGDLVFFSAIDEGMVLTLADHLDIADHLNKRFEKLADLGKPDHILACDCLLRRIEAGQTQKSREISDILIRHKVVGFSTYGEQIGALHVNQTLTGVAIYPPLEDA</sequence>
<feature type="domain" description="FIST" evidence="1">
    <location>
        <begin position="42"/>
        <end position="242"/>
    </location>
</feature>
<feature type="domain" description="FIST C-domain" evidence="2">
    <location>
        <begin position="243"/>
        <end position="372"/>
    </location>
</feature>
<evidence type="ECO:0000259" key="1">
    <source>
        <dbReference type="SMART" id="SM00897"/>
    </source>
</evidence>
<reference evidence="3 4" key="1">
    <citation type="submission" date="2023-05" db="EMBL/GenBank/DDBJ databases">
        <title>YMD87, complete Genome.</title>
        <authorList>
            <person name="Zhang J."/>
            <person name="Xu X."/>
        </authorList>
    </citation>
    <scope>NUCLEOTIDE SEQUENCE [LARGE SCALE GENOMIC DNA]</scope>
    <source>
        <strain evidence="3 4">YMD87</strain>
    </source>
</reference>
<evidence type="ECO:0000313" key="3">
    <source>
        <dbReference type="EMBL" id="WGW02851.1"/>
    </source>
</evidence>
<dbReference type="Pfam" id="PF08495">
    <property type="entry name" value="FIST"/>
    <property type="match status" value="1"/>
</dbReference>
<proteinExistence type="predicted"/>
<dbReference type="InterPro" id="IPR019494">
    <property type="entry name" value="FIST_C"/>
</dbReference>
<accession>A0ABY8QFM3</accession>
<name>A0ABY8QFM3_9RHOB</name>
<dbReference type="PANTHER" id="PTHR40252">
    <property type="entry name" value="BLR0328 PROTEIN"/>
    <property type="match status" value="1"/>
</dbReference>
<protein>
    <submittedName>
        <fullName evidence="3">FIST N-terminal domain-containing protein</fullName>
    </submittedName>
</protein>
<dbReference type="RefSeq" id="WP_282299481.1">
    <property type="nucleotide sequence ID" value="NZ_CP124616.1"/>
</dbReference>
<dbReference type="Proteomes" id="UP001241605">
    <property type="component" value="Chromosome"/>
</dbReference>
<keyword evidence="4" id="KW-1185">Reference proteome</keyword>
<dbReference type="Pfam" id="PF10442">
    <property type="entry name" value="FIST_C"/>
    <property type="match status" value="1"/>
</dbReference>
<gene>
    <name evidence="3" type="ORF">QF118_13000</name>
</gene>
<evidence type="ECO:0000313" key="4">
    <source>
        <dbReference type="Proteomes" id="UP001241605"/>
    </source>
</evidence>
<dbReference type="SMART" id="SM00897">
    <property type="entry name" value="FIST"/>
    <property type="match status" value="1"/>
</dbReference>
<organism evidence="3 4">
    <name type="scientific">Tropicibacter oceani</name>
    <dbReference type="NCBI Taxonomy" id="3058420"/>
    <lineage>
        <taxon>Bacteria</taxon>
        <taxon>Pseudomonadati</taxon>
        <taxon>Pseudomonadota</taxon>
        <taxon>Alphaproteobacteria</taxon>
        <taxon>Rhodobacterales</taxon>
        <taxon>Roseobacteraceae</taxon>
        <taxon>Tropicibacter</taxon>
    </lineage>
</organism>